<sequence>MEYVGIDISKAKFDCLWLRDSSKNKVKTKVFKNNRTGFQEVESWLLKNTQSQPDDIFVTLEATGVYHEAVAFYLFDKGFKVSVVNPARPKQFARALGIAHKTDKSDSLLLARFGSQTEPVLWKPEPIEVRELTALIQRVEAIEKDIQREENRKEQADISKSSQLVVESLEKVIGLLVDEKARLIKELDDHIDKHPSLKSDRSLLETIPGVGPVVSRLMLSVLRKKDFESAGSLSAYLGLIPRIRESGTLKGRSTLTKVGPSRIRAKIYMAAVVAKKCNPDIKAQYERLVANGKTHMQALGAAMRKLTQICFGVIKHQIEYQPQSI</sequence>
<dbReference type="Pfam" id="PF02371">
    <property type="entry name" value="Transposase_20"/>
    <property type="match status" value="1"/>
</dbReference>
<feature type="domain" description="Transposase IS116/IS110/IS902 C-terminal" evidence="3">
    <location>
        <begin position="202"/>
        <end position="286"/>
    </location>
</feature>
<feature type="domain" description="Transposase IS110-like N-terminal" evidence="2">
    <location>
        <begin position="4"/>
        <end position="153"/>
    </location>
</feature>
<dbReference type="Pfam" id="PF01548">
    <property type="entry name" value="DEDD_Tnp_IS110"/>
    <property type="match status" value="1"/>
</dbReference>
<protein>
    <submittedName>
        <fullName evidence="4">IS110 family transposase</fullName>
    </submittedName>
</protein>
<proteinExistence type="predicted"/>
<organism evidence="4 5">
    <name type="scientific">Photobacterium sanctipauli</name>
    <dbReference type="NCBI Taxonomy" id="1342794"/>
    <lineage>
        <taxon>Bacteria</taxon>
        <taxon>Pseudomonadati</taxon>
        <taxon>Pseudomonadota</taxon>
        <taxon>Gammaproteobacteria</taxon>
        <taxon>Vibrionales</taxon>
        <taxon>Vibrionaceae</taxon>
        <taxon>Photobacterium</taxon>
    </lineage>
</organism>
<reference evidence="4 5" key="1">
    <citation type="submission" date="2018-01" db="EMBL/GenBank/DDBJ databases">
        <title>Whole genome sequencing of Histamine producing bacteria.</title>
        <authorList>
            <person name="Butler K."/>
        </authorList>
    </citation>
    <scope>NUCLEOTIDE SEQUENCE [LARGE SCALE GENOMIC DNA]</scope>
    <source>
        <strain evidence="4 5">DSM 100436</strain>
    </source>
</reference>
<dbReference type="EMBL" id="PYMA01000043">
    <property type="protein sequence ID" value="PSW08455.1"/>
    <property type="molecule type" value="Genomic_DNA"/>
</dbReference>
<dbReference type="GO" id="GO:0006313">
    <property type="term" value="P:DNA transposition"/>
    <property type="evidence" value="ECO:0007669"/>
    <property type="project" value="InterPro"/>
</dbReference>
<dbReference type="GO" id="GO:0004803">
    <property type="term" value="F:transposase activity"/>
    <property type="evidence" value="ECO:0007669"/>
    <property type="project" value="InterPro"/>
</dbReference>
<evidence type="ECO:0000313" key="5">
    <source>
        <dbReference type="Proteomes" id="UP000241771"/>
    </source>
</evidence>
<dbReference type="PANTHER" id="PTHR33055:SF3">
    <property type="entry name" value="PUTATIVE TRANSPOSASE FOR IS117-RELATED"/>
    <property type="match status" value="1"/>
</dbReference>
<evidence type="ECO:0000256" key="1">
    <source>
        <dbReference type="SAM" id="Coils"/>
    </source>
</evidence>
<dbReference type="Proteomes" id="UP000241771">
    <property type="component" value="Unassembled WGS sequence"/>
</dbReference>
<name>A0A2T3N708_9GAMM</name>
<dbReference type="InterPro" id="IPR003346">
    <property type="entry name" value="Transposase_20"/>
</dbReference>
<evidence type="ECO:0000259" key="3">
    <source>
        <dbReference type="Pfam" id="PF02371"/>
    </source>
</evidence>
<feature type="coiled-coil region" evidence="1">
    <location>
        <begin position="129"/>
        <end position="159"/>
    </location>
</feature>
<dbReference type="InterPro" id="IPR047650">
    <property type="entry name" value="Transpos_IS110"/>
</dbReference>
<dbReference type="GO" id="GO:0003677">
    <property type="term" value="F:DNA binding"/>
    <property type="evidence" value="ECO:0007669"/>
    <property type="project" value="InterPro"/>
</dbReference>
<evidence type="ECO:0000259" key="2">
    <source>
        <dbReference type="Pfam" id="PF01548"/>
    </source>
</evidence>
<accession>A0A2T3N708</accession>
<gene>
    <name evidence="4" type="ORF">C9I98_26330</name>
</gene>
<dbReference type="AlphaFoldDB" id="A0A2T3N708"/>
<keyword evidence="5" id="KW-1185">Reference proteome</keyword>
<evidence type="ECO:0000313" key="4">
    <source>
        <dbReference type="EMBL" id="PSW08455.1"/>
    </source>
</evidence>
<dbReference type="RefSeq" id="WP_107272677.1">
    <property type="nucleotide sequence ID" value="NZ_PYMA01000043.1"/>
</dbReference>
<keyword evidence="1" id="KW-0175">Coiled coil</keyword>
<dbReference type="NCBIfam" id="NF033542">
    <property type="entry name" value="transpos_IS110"/>
    <property type="match status" value="1"/>
</dbReference>
<dbReference type="InterPro" id="IPR002525">
    <property type="entry name" value="Transp_IS110-like_N"/>
</dbReference>
<comment type="caution">
    <text evidence="4">The sequence shown here is derived from an EMBL/GenBank/DDBJ whole genome shotgun (WGS) entry which is preliminary data.</text>
</comment>
<dbReference type="PANTHER" id="PTHR33055">
    <property type="entry name" value="TRANSPOSASE FOR INSERTION SEQUENCE ELEMENT IS1111A"/>
    <property type="match status" value="1"/>
</dbReference>